<protein>
    <submittedName>
        <fullName evidence="2">DUF1240 domain-containing protein</fullName>
    </submittedName>
</protein>
<dbReference type="RefSeq" id="WP_309046529.1">
    <property type="nucleotide sequence ID" value="NZ_JAVIGA010000001.1"/>
</dbReference>
<accession>A0AAJ1Y7I6</accession>
<feature type="transmembrane region" description="Helical" evidence="1">
    <location>
        <begin position="48"/>
        <end position="69"/>
    </location>
</feature>
<proteinExistence type="predicted"/>
<feature type="transmembrane region" description="Helical" evidence="1">
    <location>
        <begin position="7"/>
        <end position="28"/>
    </location>
</feature>
<dbReference type="Proteomes" id="UP001224622">
    <property type="component" value="Unassembled WGS sequence"/>
</dbReference>
<dbReference type="AlphaFoldDB" id="A0AAJ1Y7I6"/>
<dbReference type="InterPro" id="IPR010665">
    <property type="entry name" value="DUF1240"/>
</dbReference>
<sequence length="132" mass="15096">MDDVTRGLYGFFAAFLLLFAFLGCWIPLSGFIEFFTLNDVVNYSWKSGFMIFVVPFMLYFVYLIVCSVVKNEFVKMNAKLGNTLCILPVLGIVFGMLSSTYIEQTLKNNDYKVCPSKSLMLPNKYVKDIKLC</sequence>
<dbReference type="Pfam" id="PF06836">
    <property type="entry name" value="DUF1240"/>
    <property type="match status" value="1"/>
</dbReference>
<organism evidence="2 3">
    <name type="scientific">Serratia fonticola</name>
    <dbReference type="NCBI Taxonomy" id="47917"/>
    <lineage>
        <taxon>Bacteria</taxon>
        <taxon>Pseudomonadati</taxon>
        <taxon>Pseudomonadota</taxon>
        <taxon>Gammaproteobacteria</taxon>
        <taxon>Enterobacterales</taxon>
        <taxon>Yersiniaceae</taxon>
        <taxon>Serratia</taxon>
    </lineage>
</organism>
<evidence type="ECO:0000313" key="3">
    <source>
        <dbReference type="Proteomes" id="UP001224622"/>
    </source>
</evidence>
<dbReference type="PROSITE" id="PS51257">
    <property type="entry name" value="PROKAR_LIPOPROTEIN"/>
    <property type="match status" value="1"/>
</dbReference>
<keyword evidence="1" id="KW-0812">Transmembrane</keyword>
<evidence type="ECO:0000256" key="1">
    <source>
        <dbReference type="SAM" id="Phobius"/>
    </source>
</evidence>
<keyword evidence="1" id="KW-1133">Transmembrane helix</keyword>
<feature type="transmembrane region" description="Helical" evidence="1">
    <location>
        <begin position="81"/>
        <end position="102"/>
    </location>
</feature>
<evidence type="ECO:0000313" key="2">
    <source>
        <dbReference type="EMBL" id="MDQ9125128.1"/>
    </source>
</evidence>
<name>A0AAJ1Y7I6_SERFO</name>
<dbReference type="EMBL" id="JAVIGA010000001">
    <property type="protein sequence ID" value="MDQ9125128.1"/>
    <property type="molecule type" value="Genomic_DNA"/>
</dbReference>
<reference evidence="2" key="1">
    <citation type="submission" date="2023-08" db="EMBL/GenBank/DDBJ databases">
        <title>The Comparative Genomic Analysis of Yersiniaceae from Polar Regions.</title>
        <authorList>
            <person name="Goncharov A."/>
            <person name="Aslanov B."/>
            <person name="Kolodzhieva V."/>
            <person name="Azarov D."/>
            <person name="Mochov A."/>
            <person name="Lebedeva E."/>
        </authorList>
    </citation>
    <scope>NUCLEOTIDE SEQUENCE</scope>
    <source>
        <strain evidence="2">Vf</strain>
    </source>
</reference>
<comment type="caution">
    <text evidence="2">The sequence shown here is derived from an EMBL/GenBank/DDBJ whole genome shotgun (WGS) entry which is preliminary data.</text>
</comment>
<keyword evidence="1" id="KW-0472">Membrane</keyword>
<gene>
    <name evidence="2" type="ORF">RDT67_01655</name>
</gene>